<comment type="caution">
    <text evidence="1">The sequence shown here is derived from an EMBL/GenBank/DDBJ whole genome shotgun (WGS) entry which is preliminary data.</text>
</comment>
<name>A0ABQ8IZH5_DERPT</name>
<dbReference type="PANTHER" id="PTHR10367">
    <property type="entry name" value="MRNA-CAPPING ENZYME"/>
    <property type="match status" value="1"/>
</dbReference>
<dbReference type="PANTHER" id="PTHR10367:SF17">
    <property type="entry name" value="MRNA-CAPPING ENZYME"/>
    <property type="match status" value="1"/>
</dbReference>
<reference evidence="1 2" key="1">
    <citation type="journal article" date="2018" name="J. Allergy Clin. Immunol.">
        <title>High-quality assembly of Dermatophagoides pteronyssinus genome and transcriptome reveals a wide range of novel allergens.</title>
        <authorList>
            <person name="Liu X.Y."/>
            <person name="Yang K.Y."/>
            <person name="Wang M.Q."/>
            <person name="Kwok J.S."/>
            <person name="Zeng X."/>
            <person name="Yang Z."/>
            <person name="Xiao X.J."/>
            <person name="Lau C.P."/>
            <person name="Li Y."/>
            <person name="Huang Z.M."/>
            <person name="Ba J.G."/>
            <person name="Yim A.K."/>
            <person name="Ouyang C.Y."/>
            <person name="Ngai S.M."/>
            <person name="Chan T.F."/>
            <person name="Leung E.L."/>
            <person name="Liu L."/>
            <person name="Liu Z.G."/>
            <person name="Tsui S.K."/>
        </authorList>
    </citation>
    <scope>NUCLEOTIDE SEQUENCE [LARGE SCALE GENOMIC DNA]</scope>
    <source>
        <strain evidence="1">Derp</strain>
    </source>
</reference>
<dbReference type="Proteomes" id="UP000887458">
    <property type="component" value="Unassembled WGS sequence"/>
</dbReference>
<sequence length="151" mass="17861">MMTEPKGWAKCPEMGVIVADIFVPFKVPFGPDFTPELAIRKFQENDYDVGLWIDLTNTRRYYRSYLVKNKKIRYEKIFVTGKCRQPGIYRQEYIDELLRMFADEDDDFKTITAPPKPDWSRDENHRSFIHHRGTSSSDQDNLIGCMNDLRI</sequence>
<gene>
    <name evidence="1" type="ORF">DERP_000165</name>
</gene>
<organism evidence="1 2">
    <name type="scientific">Dermatophagoides pteronyssinus</name>
    <name type="common">European house dust mite</name>
    <dbReference type="NCBI Taxonomy" id="6956"/>
    <lineage>
        <taxon>Eukaryota</taxon>
        <taxon>Metazoa</taxon>
        <taxon>Ecdysozoa</taxon>
        <taxon>Arthropoda</taxon>
        <taxon>Chelicerata</taxon>
        <taxon>Arachnida</taxon>
        <taxon>Acari</taxon>
        <taxon>Acariformes</taxon>
        <taxon>Sarcoptiformes</taxon>
        <taxon>Astigmata</taxon>
        <taxon>Psoroptidia</taxon>
        <taxon>Analgoidea</taxon>
        <taxon>Pyroglyphidae</taxon>
        <taxon>Dermatophagoidinae</taxon>
        <taxon>Dermatophagoides</taxon>
    </lineage>
</organism>
<evidence type="ECO:0000313" key="1">
    <source>
        <dbReference type="EMBL" id="KAH9415675.1"/>
    </source>
</evidence>
<protein>
    <submittedName>
        <fullName evidence="1">Uncharacterized protein</fullName>
    </submittedName>
</protein>
<accession>A0ABQ8IZH5</accession>
<dbReference type="SUPFAM" id="SSF52799">
    <property type="entry name" value="(Phosphotyrosine protein) phosphatases II"/>
    <property type="match status" value="1"/>
</dbReference>
<dbReference type="Gene3D" id="3.90.190.10">
    <property type="entry name" value="Protein tyrosine phosphatase superfamily"/>
    <property type="match status" value="1"/>
</dbReference>
<proteinExistence type="predicted"/>
<evidence type="ECO:0000313" key="2">
    <source>
        <dbReference type="Proteomes" id="UP000887458"/>
    </source>
</evidence>
<keyword evidence="2" id="KW-1185">Reference proteome</keyword>
<dbReference type="InterPro" id="IPR051029">
    <property type="entry name" value="mRNA_Capping_Enz/RNA_Phosphat"/>
</dbReference>
<dbReference type="InterPro" id="IPR029021">
    <property type="entry name" value="Prot-tyrosine_phosphatase-like"/>
</dbReference>
<dbReference type="EMBL" id="NJHN03000095">
    <property type="protein sequence ID" value="KAH9415675.1"/>
    <property type="molecule type" value="Genomic_DNA"/>
</dbReference>
<reference evidence="1 2" key="2">
    <citation type="journal article" date="2022" name="Mol. Biol. Evol.">
        <title>Comparative Genomics Reveals Insights into the Divergent Evolution of Astigmatic Mites and Household Pest Adaptations.</title>
        <authorList>
            <person name="Xiong Q."/>
            <person name="Wan A.T."/>
            <person name="Liu X."/>
            <person name="Fung C.S."/>
            <person name="Xiao X."/>
            <person name="Malainual N."/>
            <person name="Hou J."/>
            <person name="Wang L."/>
            <person name="Wang M."/>
            <person name="Yang K.Y."/>
            <person name="Cui Y."/>
            <person name="Leung E.L."/>
            <person name="Nong W."/>
            <person name="Shin S.K."/>
            <person name="Au S.W."/>
            <person name="Jeong K.Y."/>
            <person name="Chew F.T."/>
            <person name="Hui J.H."/>
            <person name="Leung T.F."/>
            <person name="Tungtrongchitr A."/>
            <person name="Zhong N."/>
            <person name="Liu Z."/>
            <person name="Tsui S.K."/>
        </authorList>
    </citation>
    <scope>NUCLEOTIDE SEQUENCE [LARGE SCALE GENOMIC DNA]</scope>
    <source>
        <strain evidence="1">Derp</strain>
    </source>
</reference>